<dbReference type="PIRSF" id="PIRSF004681">
    <property type="entry name" value="UCP004681"/>
    <property type="match status" value="1"/>
</dbReference>
<dbReference type="KEGG" id="cbd:CBUD_1264"/>
<dbReference type="PANTHER" id="PTHR30615">
    <property type="entry name" value="UNCHARACTERIZED PROTEIN YJBQ-RELATED"/>
    <property type="match status" value="1"/>
</dbReference>
<dbReference type="Proteomes" id="UP000008555">
    <property type="component" value="Chromosome"/>
</dbReference>
<dbReference type="Pfam" id="PF01894">
    <property type="entry name" value="YjbQ"/>
    <property type="match status" value="1"/>
</dbReference>
<proteinExistence type="inferred from homology"/>
<accession>A9KFN1</accession>
<evidence type="ECO:0000256" key="1">
    <source>
        <dbReference type="ARBA" id="ARBA00005534"/>
    </source>
</evidence>
<dbReference type="PANTHER" id="PTHR30615:SF8">
    <property type="entry name" value="UPF0047 PROTEIN C4A8.02C"/>
    <property type="match status" value="1"/>
</dbReference>
<name>A9KFN1_COXBN</name>
<reference evidence="2 3" key="1">
    <citation type="journal article" date="2009" name="Infect. Immun.">
        <title>Comparative genomics reveal extensive transposon-mediated genomic plasticity and diversity among potential effector proteins within the genus Coxiella.</title>
        <authorList>
            <person name="Beare P.A."/>
            <person name="Unsworth N."/>
            <person name="Andoh M."/>
            <person name="Voth D.E."/>
            <person name="Omsland A."/>
            <person name="Gilk S.D."/>
            <person name="Williams K.P."/>
            <person name="Sobral B.W."/>
            <person name="Kupko J.J.III."/>
            <person name="Porcella S.F."/>
            <person name="Samuel J.E."/>
            <person name="Heinzen R.A."/>
        </authorList>
    </citation>
    <scope>NUCLEOTIDE SEQUENCE [LARGE SCALE GENOMIC DNA]</scope>
    <source>
        <strain evidence="2 3">Dugway 5J108-111</strain>
    </source>
</reference>
<dbReference type="SUPFAM" id="SSF111038">
    <property type="entry name" value="YjbQ-like"/>
    <property type="match status" value="1"/>
</dbReference>
<gene>
    <name evidence="2" type="ordered locus">CBUD_1264</name>
</gene>
<evidence type="ECO:0000313" key="2">
    <source>
        <dbReference type="EMBL" id="ABS76939.2"/>
    </source>
</evidence>
<protein>
    <submittedName>
        <fullName evidence="2">Hypothetical cytosolic protein</fullName>
    </submittedName>
</protein>
<sequence>MKRAQWKKEMGMIYQKTLIFHTKARGTIDITDKVIDIVLSSECKKGLCHVFIQHTSASLIVCENADRTVRKDLERFMERFIQDGDKLFQHKVEGPDDMPAHLRTILTQTSLTVPIENNELALGTWQGIYLWEHRLGAHFRRRIMVTVMGS</sequence>
<dbReference type="NCBIfam" id="TIGR00149">
    <property type="entry name" value="TIGR00149_YjbQ"/>
    <property type="match status" value="1"/>
</dbReference>
<comment type="similarity">
    <text evidence="1">Belongs to the UPF0047 family.</text>
</comment>
<dbReference type="Gene3D" id="2.60.120.460">
    <property type="entry name" value="YjbQ-like"/>
    <property type="match status" value="1"/>
</dbReference>
<dbReference type="AlphaFoldDB" id="A9KFN1"/>
<evidence type="ECO:0000313" key="3">
    <source>
        <dbReference type="Proteomes" id="UP000008555"/>
    </source>
</evidence>
<dbReference type="InterPro" id="IPR035917">
    <property type="entry name" value="YjbQ-like_sf"/>
</dbReference>
<dbReference type="EMBL" id="CP000733">
    <property type="protein sequence ID" value="ABS76939.2"/>
    <property type="molecule type" value="Genomic_DNA"/>
</dbReference>
<dbReference type="HOGENOM" id="CLU_096980_0_2_6"/>
<dbReference type="RefSeq" id="WP_010958049.1">
    <property type="nucleotide sequence ID" value="NC_009727.1"/>
</dbReference>
<dbReference type="InterPro" id="IPR001602">
    <property type="entry name" value="UPF0047_YjbQ-like"/>
</dbReference>
<organism evidence="2 3">
    <name type="scientific">Coxiella burnetii (strain Dugway 5J108-111)</name>
    <dbReference type="NCBI Taxonomy" id="434922"/>
    <lineage>
        <taxon>Bacteria</taxon>
        <taxon>Pseudomonadati</taxon>
        <taxon>Pseudomonadota</taxon>
        <taxon>Gammaproteobacteria</taxon>
        <taxon>Legionellales</taxon>
        <taxon>Coxiellaceae</taxon>
        <taxon>Coxiella</taxon>
    </lineage>
</organism>